<protein>
    <submittedName>
        <fullName evidence="2">Uncharacterized protein</fullName>
    </submittedName>
</protein>
<comment type="caution">
    <text evidence="2">The sequence shown here is derived from an EMBL/GenBank/DDBJ whole genome shotgun (WGS) entry which is preliminary data.</text>
</comment>
<feature type="compositionally biased region" description="Polar residues" evidence="1">
    <location>
        <begin position="43"/>
        <end position="69"/>
    </location>
</feature>
<feature type="compositionally biased region" description="Basic and acidic residues" evidence="1">
    <location>
        <begin position="88"/>
        <end position="97"/>
    </location>
</feature>
<dbReference type="Proteomes" id="UP001412067">
    <property type="component" value="Unassembled WGS sequence"/>
</dbReference>
<sequence>MALLEFFRFRVYSVGPKITLKPERDGGRNGADQEPFPPYSGDINLSPSLIFAAQTSSPDGTNRSFSRDSTILRRRQKLQPHDSCTSSKDFRPDKEEKQVKPNFLDILKNEESLLVEEEQDSDFEPVKKKMRTEVNEFDEQADLELKTEIEDCVKSTEEQRLASKIEKNCRRKLEEI</sequence>
<proteinExistence type="predicted"/>
<dbReference type="EMBL" id="JBBWWR010000002">
    <property type="protein sequence ID" value="KAK8969944.1"/>
    <property type="molecule type" value="Genomic_DNA"/>
</dbReference>
<feature type="region of interest" description="Disordered" evidence="1">
    <location>
        <begin position="19"/>
        <end position="97"/>
    </location>
</feature>
<reference evidence="2 3" key="1">
    <citation type="journal article" date="2022" name="Nat. Plants">
        <title>Genomes of leafy and leafless Platanthera orchids illuminate the evolution of mycoheterotrophy.</title>
        <authorList>
            <person name="Li M.H."/>
            <person name="Liu K.W."/>
            <person name="Li Z."/>
            <person name="Lu H.C."/>
            <person name="Ye Q.L."/>
            <person name="Zhang D."/>
            <person name="Wang J.Y."/>
            <person name="Li Y.F."/>
            <person name="Zhong Z.M."/>
            <person name="Liu X."/>
            <person name="Yu X."/>
            <person name="Liu D.K."/>
            <person name="Tu X.D."/>
            <person name="Liu B."/>
            <person name="Hao Y."/>
            <person name="Liao X.Y."/>
            <person name="Jiang Y.T."/>
            <person name="Sun W.H."/>
            <person name="Chen J."/>
            <person name="Chen Y.Q."/>
            <person name="Ai Y."/>
            <person name="Zhai J.W."/>
            <person name="Wu S.S."/>
            <person name="Zhou Z."/>
            <person name="Hsiao Y.Y."/>
            <person name="Wu W.L."/>
            <person name="Chen Y.Y."/>
            <person name="Lin Y.F."/>
            <person name="Hsu J.L."/>
            <person name="Li C.Y."/>
            <person name="Wang Z.W."/>
            <person name="Zhao X."/>
            <person name="Zhong W.Y."/>
            <person name="Ma X.K."/>
            <person name="Ma L."/>
            <person name="Huang J."/>
            <person name="Chen G.Z."/>
            <person name="Huang M.Z."/>
            <person name="Huang L."/>
            <person name="Peng D.H."/>
            <person name="Luo Y.B."/>
            <person name="Zou S.Q."/>
            <person name="Chen S.P."/>
            <person name="Lan S."/>
            <person name="Tsai W.C."/>
            <person name="Van de Peer Y."/>
            <person name="Liu Z.J."/>
        </authorList>
    </citation>
    <scope>NUCLEOTIDE SEQUENCE [LARGE SCALE GENOMIC DNA]</scope>
    <source>
        <strain evidence="2">Lor288</strain>
    </source>
</reference>
<evidence type="ECO:0000313" key="3">
    <source>
        <dbReference type="Proteomes" id="UP001412067"/>
    </source>
</evidence>
<keyword evidence="3" id="KW-1185">Reference proteome</keyword>
<organism evidence="2 3">
    <name type="scientific">Platanthera guangdongensis</name>
    <dbReference type="NCBI Taxonomy" id="2320717"/>
    <lineage>
        <taxon>Eukaryota</taxon>
        <taxon>Viridiplantae</taxon>
        <taxon>Streptophyta</taxon>
        <taxon>Embryophyta</taxon>
        <taxon>Tracheophyta</taxon>
        <taxon>Spermatophyta</taxon>
        <taxon>Magnoliopsida</taxon>
        <taxon>Liliopsida</taxon>
        <taxon>Asparagales</taxon>
        <taxon>Orchidaceae</taxon>
        <taxon>Orchidoideae</taxon>
        <taxon>Orchideae</taxon>
        <taxon>Orchidinae</taxon>
        <taxon>Platanthera</taxon>
    </lineage>
</organism>
<name>A0ABR2N0D0_9ASPA</name>
<accession>A0ABR2N0D0</accession>
<evidence type="ECO:0000256" key="1">
    <source>
        <dbReference type="SAM" id="MobiDB-lite"/>
    </source>
</evidence>
<evidence type="ECO:0000313" key="2">
    <source>
        <dbReference type="EMBL" id="KAK8969944.1"/>
    </source>
</evidence>
<gene>
    <name evidence="2" type="ORF">KSP40_PGU007635</name>
</gene>